<feature type="domain" description="GHMP kinase N-terminal" evidence="3">
    <location>
        <begin position="77"/>
        <end position="130"/>
    </location>
</feature>
<keyword evidence="1" id="KW-0808">Transferase</keyword>
<dbReference type="InterPro" id="IPR006204">
    <property type="entry name" value="GHMP_kinase_N_dom"/>
</dbReference>
<sequence>MSAQSSVNEVRVTAAARLHLGFLDMNGGLGRNFGGLGLSVGGPRTRLTLKRAGETLVEGAESERARRLLGKAQAALAPRSAHHLTIHQAIPAHSGLGSGTQLALAIAAALRRLEDLPLDPNADAALLERGTRSGLGAGLFQDGGFVVDGGRGASGRTPPVIARLPFPPDWRILLVMDNNAQGLNGEREREAFAALPPFSEARAGDICRRVLMQALPALAERDIAAFGEAITHIQNIVGDYFAPAQNGRRFTSARVEAVVARLLREGATGGGQTSWGPTGFAFVAGEAEARRLAERARSDAADGLTIEIVEGLAHGARIDAIYARIA</sequence>
<keyword evidence="2" id="KW-0418">Kinase</keyword>
<dbReference type="PIRSF" id="PIRSF004884">
    <property type="entry name" value="Sugar_kin_arch"/>
    <property type="match status" value="1"/>
</dbReference>
<evidence type="ECO:0000313" key="5">
    <source>
        <dbReference type="EMBL" id="ABD57880.1"/>
    </source>
</evidence>
<dbReference type="PANTHER" id="PTHR20861:SF6">
    <property type="entry name" value="BETA-RIBOFURANOSYLPHENOL 5'-PHOSPHATE SYNTHASE"/>
    <property type="match status" value="1"/>
</dbReference>
<name>Q0ZKY1_9HYPH</name>
<dbReference type="InterPro" id="IPR013750">
    <property type="entry name" value="GHMP_kinase_C_dom"/>
</dbReference>
<gene>
    <name evidence="5" type="primary">mptG</name>
</gene>
<protein>
    <submittedName>
        <fullName evidence="5">Putative beta-ribofuranosylaminobenzene phosphate synthetase</fullName>
    </submittedName>
</protein>
<dbReference type="SUPFAM" id="SSF54211">
    <property type="entry name" value="Ribosomal protein S5 domain 2-like"/>
    <property type="match status" value="1"/>
</dbReference>
<dbReference type="GO" id="GO:0005524">
    <property type="term" value="F:ATP binding"/>
    <property type="evidence" value="ECO:0007669"/>
    <property type="project" value="InterPro"/>
</dbReference>
<organism evidence="5">
    <name type="scientific">uncultured Methylocystis sp. GSC357</name>
    <dbReference type="NCBI Taxonomy" id="373382"/>
    <lineage>
        <taxon>Bacteria</taxon>
        <taxon>Pseudomonadati</taxon>
        <taxon>Pseudomonadota</taxon>
        <taxon>Alphaproteobacteria</taxon>
        <taxon>Hyphomicrobiales</taxon>
        <taxon>Methylocystaceae</taxon>
        <taxon>Methylocystis</taxon>
        <taxon>environmental samples</taxon>
    </lineage>
</organism>
<feature type="domain" description="GHMP kinase C-terminal" evidence="4">
    <location>
        <begin position="214"/>
        <end position="298"/>
    </location>
</feature>
<dbReference type="PANTHER" id="PTHR20861">
    <property type="entry name" value="HOMOSERINE/4-DIPHOSPHOCYTIDYL-2-C-METHYL-D-ERYTHRITOL KINASE"/>
    <property type="match status" value="1"/>
</dbReference>
<accession>Q0ZKY1</accession>
<dbReference type="EMBL" id="DQ379514">
    <property type="protein sequence ID" value="ABD57880.1"/>
    <property type="molecule type" value="Genomic_DNA"/>
</dbReference>
<dbReference type="AlphaFoldDB" id="Q0ZKY1"/>
<dbReference type="GO" id="GO:0016301">
    <property type="term" value="F:kinase activity"/>
    <property type="evidence" value="ECO:0007669"/>
    <property type="project" value="UniProtKB-KW"/>
</dbReference>
<dbReference type="InterPro" id="IPR014721">
    <property type="entry name" value="Ribsml_uS5_D2-typ_fold_subgr"/>
</dbReference>
<dbReference type="InterPro" id="IPR020568">
    <property type="entry name" value="Ribosomal_Su5_D2-typ_SF"/>
</dbReference>
<proteinExistence type="predicted"/>
<dbReference type="InterPro" id="IPR004422">
    <property type="entry name" value="RFAP_synthase"/>
</dbReference>
<evidence type="ECO:0000259" key="4">
    <source>
        <dbReference type="Pfam" id="PF08544"/>
    </source>
</evidence>
<dbReference type="Pfam" id="PF00288">
    <property type="entry name" value="GHMP_kinases_N"/>
    <property type="match status" value="1"/>
</dbReference>
<evidence type="ECO:0000256" key="1">
    <source>
        <dbReference type="ARBA" id="ARBA00022679"/>
    </source>
</evidence>
<dbReference type="NCBIfam" id="TIGR00144">
    <property type="entry name" value="beta_RFAP_syn"/>
    <property type="match status" value="1"/>
</dbReference>
<dbReference type="Pfam" id="PF08544">
    <property type="entry name" value="GHMP_kinases_C"/>
    <property type="match status" value="1"/>
</dbReference>
<dbReference type="Gene3D" id="3.30.230.10">
    <property type="match status" value="1"/>
</dbReference>
<reference evidence="5" key="1">
    <citation type="journal article" date="2006" name="Environ. Microbiol.">
        <title>Identification of a complete methane monooxygenase operon from soil by combining stable isotope probing and metagenomic analysis.</title>
        <authorList>
            <person name="Dumont M.G."/>
            <person name="Radajewski S.M."/>
            <person name="Miguez C.B."/>
            <person name="McDonald I.R."/>
            <person name="Murrell J.C."/>
        </authorList>
    </citation>
    <scope>NUCLEOTIDE SEQUENCE</scope>
</reference>
<evidence type="ECO:0000259" key="3">
    <source>
        <dbReference type="Pfam" id="PF00288"/>
    </source>
</evidence>
<evidence type="ECO:0000256" key="2">
    <source>
        <dbReference type="ARBA" id="ARBA00022777"/>
    </source>
</evidence>